<dbReference type="EMBL" id="MFVH01000020">
    <property type="protein sequence ID" value="OGI91842.1"/>
    <property type="molecule type" value="Genomic_DNA"/>
</dbReference>
<reference evidence="2 3" key="1">
    <citation type="journal article" date="2016" name="Nat. Commun.">
        <title>Thousands of microbial genomes shed light on interconnected biogeochemical processes in an aquifer system.</title>
        <authorList>
            <person name="Anantharaman K."/>
            <person name="Brown C.T."/>
            <person name="Hug L.A."/>
            <person name="Sharon I."/>
            <person name="Castelle C.J."/>
            <person name="Probst A.J."/>
            <person name="Thomas B.C."/>
            <person name="Singh A."/>
            <person name="Wilkins M.J."/>
            <person name="Karaoz U."/>
            <person name="Brodie E.L."/>
            <person name="Williams K.H."/>
            <person name="Hubbard S.S."/>
            <person name="Banfield J.F."/>
        </authorList>
    </citation>
    <scope>NUCLEOTIDE SEQUENCE [LARGE SCALE GENOMIC DNA]</scope>
</reference>
<dbReference type="AlphaFoldDB" id="A0A1F6XCX0"/>
<evidence type="ECO:0000313" key="2">
    <source>
        <dbReference type="EMBL" id="OGI91842.1"/>
    </source>
</evidence>
<name>A0A1F6XCX0_9BACT</name>
<evidence type="ECO:0000313" key="3">
    <source>
        <dbReference type="Proteomes" id="UP000179381"/>
    </source>
</evidence>
<comment type="caution">
    <text evidence="2">The sequence shown here is derived from an EMBL/GenBank/DDBJ whole genome shotgun (WGS) entry which is preliminary data.</text>
</comment>
<sequence>MDILQIIIYTVISTGVLTAFISYNFDKKIKTHELKLQKYFELIGEISKLLENNPNYDALRRILNDALFFSSDNVCREILKFNKMFTKKREEAKGTNFQMSEDDIKPLIKAIRKDLNLKSKSIDKEGLRFFQKP</sequence>
<organism evidence="2 3">
    <name type="scientific">Candidatus Nomurabacteria bacterium RIFCSPLOWO2_01_FULL_46_18</name>
    <dbReference type="NCBI Taxonomy" id="1801783"/>
    <lineage>
        <taxon>Bacteria</taxon>
        <taxon>Candidatus Nomuraibacteriota</taxon>
    </lineage>
</organism>
<keyword evidence="1" id="KW-1133">Transmembrane helix</keyword>
<evidence type="ECO:0000256" key="1">
    <source>
        <dbReference type="SAM" id="Phobius"/>
    </source>
</evidence>
<protein>
    <submittedName>
        <fullName evidence="2">Uncharacterized protein</fullName>
    </submittedName>
</protein>
<feature type="transmembrane region" description="Helical" evidence="1">
    <location>
        <begin position="6"/>
        <end position="25"/>
    </location>
</feature>
<gene>
    <name evidence="2" type="ORF">A2933_01540</name>
</gene>
<accession>A0A1F6XCX0</accession>
<proteinExistence type="predicted"/>
<keyword evidence="1" id="KW-0472">Membrane</keyword>
<dbReference type="Proteomes" id="UP000179381">
    <property type="component" value="Unassembled WGS sequence"/>
</dbReference>
<keyword evidence="1" id="KW-0812">Transmembrane</keyword>